<keyword evidence="4" id="KW-0808">Transferase</keyword>
<dbReference type="SUPFAM" id="SSF56112">
    <property type="entry name" value="Protein kinase-like (PK-like)"/>
    <property type="match status" value="1"/>
</dbReference>
<dbReference type="EC" id="2.7.1.81" evidence="8"/>
<evidence type="ECO:0000259" key="10">
    <source>
        <dbReference type="Pfam" id="PF01636"/>
    </source>
</evidence>
<dbReference type="RefSeq" id="XP_038075962.1">
    <property type="nucleotide sequence ID" value="XM_038220034.1"/>
</dbReference>
<dbReference type="AlphaFoldDB" id="A0A914BKH5"/>
<dbReference type="GO" id="GO:0047992">
    <property type="term" value="F:hydroxylysine kinase activity"/>
    <property type="evidence" value="ECO:0007669"/>
    <property type="project" value="UniProtKB-EC"/>
</dbReference>
<proteinExistence type="inferred from homology"/>
<evidence type="ECO:0000256" key="6">
    <source>
        <dbReference type="ARBA" id="ARBA00036820"/>
    </source>
</evidence>
<keyword evidence="5" id="KW-0418">Kinase</keyword>
<evidence type="ECO:0000256" key="7">
    <source>
        <dbReference type="ARBA" id="ARBA00037368"/>
    </source>
</evidence>
<dbReference type="InterPro" id="IPR011009">
    <property type="entry name" value="Kinase-like_dom_sf"/>
</dbReference>
<keyword evidence="3" id="KW-0963">Cytoplasm</keyword>
<dbReference type="InterPro" id="IPR002575">
    <property type="entry name" value="Aminoglycoside_PTrfase"/>
</dbReference>
<evidence type="ECO:0000256" key="8">
    <source>
        <dbReference type="ARBA" id="ARBA00038873"/>
    </source>
</evidence>
<dbReference type="GeneID" id="119743622"/>
<evidence type="ECO:0000256" key="2">
    <source>
        <dbReference type="ARBA" id="ARBA00006219"/>
    </source>
</evidence>
<evidence type="ECO:0000256" key="4">
    <source>
        <dbReference type="ARBA" id="ARBA00022679"/>
    </source>
</evidence>
<evidence type="ECO:0000256" key="9">
    <source>
        <dbReference type="ARBA" id="ARBA00040505"/>
    </source>
</evidence>
<comment type="function">
    <text evidence="7">Catalyzes the GTP-dependent phosphorylation of 5-hydroxy-L-lysine.</text>
</comment>
<comment type="catalytic activity">
    <reaction evidence="6">
        <text>(5R)-5-hydroxy-L-lysine + GTP = (5R)-5-phosphooxy-L-lysine + GDP + H(+)</text>
        <dbReference type="Rhea" id="RHEA:19049"/>
        <dbReference type="ChEBI" id="CHEBI:15378"/>
        <dbReference type="ChEBI" id="CHEBI:37565"/>
        <dbReference type="ChEBI" id="CHEBI:57882"/>
        <dbReference type="ChEBI" id="CHEBI:58189"/>
        <dbReference type="ChEBI" id="CHEBI:58357"/>
        <dbReference type="EC" id="2.7.1.81"/>
    </reaction>
</comment>
<evidence type="ECO:0000256" key="3">
    <source>
        <dbReference type="ARBA" id="ARBA00022490"/>
    </source>
</evidence>
<dbReference type="Pfam" id="PF01636">
    <property type="entry name" value="APH"/>
    <property type="match status" value="1"/>
</dbReference>
<dbReference type="InterPro" id="IPR050249">
    <property type="entry name" value="Pseudomonas-type_ThrB"/>
</dbReference>
<dbReference type="Gene3D" id="3.90.1200.10">
    <property type="match status" value="1"/>
</dbReference>
<protein>
    <recommendedName>
        <fullName evidence="9">Hydroxylysine kinase</fullName>
        <ecNumber evidence="8">2.7.1.81</ecNumber>
    </recommendedName>
</protein>
<dbReference type="GO" id="GO:0005737">
    <property type="term" value="C:cytoplasm"/>
    <property type="evidence" value="ECO:0007669"/>
    <property type="project" value="UniProtKB-SubCell"/>
</dbReference>
<dbReference type="PANTHER" id="PTHR21064:SF1">
    <property type="entry name" value="HYDROXYLYSINE KINASE"/>
    <property type="match status" value="1"/>
</dbReference>
<name>A0A914BKH5_PATMI</name>
<evidence type="ECO:0000313" key="11">
    <source>
        <dbReference type="EnsemblMetazoa" id="XP_038075962.1"/>
    </source>
</evidence>
<dbReference type="OMA" id="ELAICIM"/>
<organism evidence="11 12">
    <name type="scientific">Patiria miniata</name>
    <name type="common">Bat star</name>
    <name type="synonym">Asterina miniata</name>
    <dbReference type="NCBI Taxonomy" id="46514"/>
    <lineage>
        <taxon>Eukaryota</taxon>
        <taxon>Metazoa</taxon>
        <taxon>Echinodermata</taxon>
        <taxon>Eleutherozoa</taxon>
        <taxon>Asterozoa</taxon>
        <taxon>Asteroidea</taxon>
        <taxon>Valvatacea</taxon>
        <taxon>Valvatida</taxon>
        <taxon>Asterinidae</taxon>
        <taxon>Patiria</taxon>
    </lineage>
</organism>
<sequence>MTPTMTDSEAQIHSPCTLWPKPYVTVDDVQALLVRLYSIYPDVIKECNSYTDRTFYARASPSSFSTFLTSENEGQKTGTHQAEFILKVLNAEFTSDGPGTVAAQVDILNFLKENFPELKCQVPVPTVDGHLLSYEIIRNDYVTEQAMESVYELSAVRMCRYIEGRTLNDAAPLPPSFFYKAGHHLGRLQLALQTYVGDVEPLRRKAVRTIWCLDNVPLVRRHLDLVTDITRRAMLDDVIAAFETTVVPMQGELRKGIVHHDYSDHNVLVVPSSALSMDETTRAANYEISGLIDFDLMVYTCLVNEIAVAMMYLMLCSEEPLRAAAYLLAGFESRAPLPLTERRLLRVLVAGRFAQSLVYGLRSAKLNPGNADYLCSTQEQGWKCLTLLWGHSEQNVMNLLDSISQQNDC</sequence>
<feature type="domain" description="Aminoglycoside phosphotransferase" evidence="10">
    <location>
        <begin position="78"/>
        <end position="334"/>
    </location>
</feature>
<accession>A0A914BKH5</accession>
<dbReference type="FunFam" id="3.90.1200.10:FF:000007">
    <property type="entry name" value="hydroxylysine kinase isoform X1"/>
    <property type="match status" value="1"/>
</dbReference>
<reference evidence="11" key="1">
    <citation type="submission" date="2022-11" db="UniProtKB">
        <authorList>
            <consortium name="EnsemblMetazoa"/>
        </authorList>
    </citation>
    <scope>IDENTIFICATION</scope>
</reference>
<comment type="similarity">
    <text evidence="2">Belongs to the aminoglycoside phosphotransferase family.</text>
</comment>
<keyword evidence="12" id="KW-1185">Reference proteome</keyword>
<evidence type="ECO:0000256" key="1">
    <source>
        <dbReference type="ARBA" id="ARBA00004496"/>
    </source>
</evidence>
<evidence type="ECO:0000313" key="12">
    <source>
        <dbReference type="Proteomes" id="UP000887568"/>
    </source>
</evidence>
<evidence type="ECO:0000256" key="5">
    <source>
        <dbReference type="ARBA" id="ARBA00022777"/>
    </source>
</evidence>
<dbReference type="EnsemblMetazoa" id="XM_038220034.1">
    <property type="protein sequence ID" value="XP_038075962.1"/>
    <property type="gene ID" value="LOC119743622"/>
</dbReference>
<dbReference type="OrthoDB" id="9973935at2759"/>
<dbReference type="Proteomes" id="UP000887568">
    <property type="component" value="Unplaced"/>
</dbReference>
<dbReference type="PANTHER" id="PTHR21064">
    <property type="entry name" value="AMINOGLYCOSIDE PHOSPHOTRANSFERASE DOMAIN-CONTAINING PROTEIN-RELATED"/>
    <property type="match status" value="1"/>
</dbReference>
<comment type="subcellular location">
    <subcellularLocation>
        <location evidence="1">Cytoplasm</location>
    </subcellularLocation>
</comment>